<evidence type="ECO:0000256" key="4">
    <source>
        <dbReference type="ARBA" id="ARBA00022519"/>
    </source>
</evidence>
<evidence type="ECO:0000313" key="12">
    <source>
        <dbReference type="Proteomes" id="UP001200313"/>
    </source>
</evidence>
<keyword evidence="3" id="KW-1003">Cell membrane</keyword>
<accession>A0ABS9ME66</accession>
<evidence type="ECO:0000256" key="2">
    <source>
        <dbReference type="ARBA" id="ARBA00022448"/>
    </source>
</evidence>
<organism evidence="11 12">
    <name type="scientific">Intestinimonas massiliensis</name>
    <name type="common">ex Afouda et al. 2020</name>
    <dbReference type="NCBI Taxonomy" id="1673721"/>
    <lineage>
        <taxon>Bacteria</taxon>
        <taxon>Bacillati</taxon>
        <taxon>Bacillota</taxon>
        <taxon>Clostridia</taxon>
        <taxon>Eubacteriales</taxon>
        <taxon>Intestinimonas</taxon>
    </lineage>
</organism>
<evidence type="ECO:0000256" key="5">
    <source>
        <dbReference type="ARBA" id="ARBA00022692"/>
    </source>
</evidence>
<reference evidence="11 12" key="1">
    <citation type="submission" date="2022-01" db="EMBL/GenBank/DDBJ databases">
        <title>Collection of gut derived symbiotic bacterial strains cultured from healthy donors.</title>
        <authorList>
            <person name="Lin H."/>
            <person name="Kohout C."/>
            <person name="Waligurski E."/>
            <person name="Pamer E.G."/>
        </authorList>
    </citation>
    <scope>NUCLEOTIDE SEQUENCE [LARGE SCALE GENOMIC DNA]</scope>
    <source>
        <strain evidence="11 12">DFI.3.7</strain>
    </source>
</reference>
<keyword evidence="4" id="KW-0997">Cell inner membrane</keyword>
<dbReference type="RefSeq" id="WP_238075341.1">
    <property type="nucleotide sequence ID" value="NZ_JAKNJB010000061.1"/>
</dbReference>
<evidence type="ECO:0000259" key="10">
    <source>
        <dbReference type="Pfam" id="PF04290"/>
    </source>
</evidence>
<evidence type="ECO:0000256" key="9">
    <source>
        <dbReference type="SAM" id="Phobius"/>
    </source>
</evidence>
<evidence type="ECO:0000256" key="3">
    <source>
        <dbReference type="ARBA" id="ARBA00022475"/>
    </source>
</evidence>
<name>A0ABS9ME66_9FIRM</name>
<comment type="subcellular location">
    <subcellularLocation>
        <location evidence="1">Cell inner membrane</location>
        <topology evidence="1">Multi-pass membrane protein</topology>
    </subcellularLocation>
</comment>
<sequence>MKALVKISDKLDSTLRCISAALMVGFFVVMLVQVILRNLFPAHTLSWADGACRYLFIWATFLGAPLATKRRSQITISFIVDRFHGKAHKVIEGIMSILTTVILVLLLLWGINGVRVTIPQTADAMNFSAAWIYAAIPVGIALLIFQTVICAVEDLFSQEAPVFEKEDIE</sequence>
<dbReference type="InterPro" id="IPR055348">
    <property type="entry name" value="DctQ"/>
</dbReference>
<keyword evidence="12" id="KW-1185">Reference proteome</keyword>
<evidence type="ECO:0000256" key="8">
    <source>
        <dbReference type="ARBA" id="ARBA00038436"/>
    </source>
</evidence>
<keyword evidence="2" id="KW-0813">Transport</keyword>
<comment type="caution">
    <text evidence="11">The sequence shown here is derived from an EMBL/GenBank/DDBJ whole genome shotgun (WGS) entry which is preliminary data.</text>
</comment>
<dbReference type="Proteomes" id="UP001200313">
    <property type="component" value="Unassembled WGS sequence"/>
</dbReference>
<dbReference type="PANTHER" id="PTHR35011">
    <property type="entry name" value="2,3-DIKETO-L-GULONATE TRAP TRANSPORTER SMALL PERMEASE PROTEIN YIAM"/>
    <property type="match status" value="1"/>
</dbReference>
<dbReference type="EMBL" id="JAKNJB010000061">
    <property type="protein sequence ID" value="MCG4529115.1"/>
    <property type="molecule type" value="Genomic_DNA"/>
</dbReference>
<dbReference type="PANTHER" id="PTHR35011:SF2">
    <property type="entry name" value="2,3-DIKETO-L-GULONATE TRAP TRANSPORTER SMALL PERMEASE PROTEIN YIAM"/>
    <property type="match status" value="1"/>
</dbReference>
<dbReference type="Pfam" id="PF04290">
    <property type="entry name" value="DctQ"/>
    <property type="match status" value="1"/>
</dbReference>
<evidence type="ECO:0000256" key="6">
    <source>
        <dbReference type="ARBA" id="ARBA00022989"/>
    </source>
</evidence>
<dbReference type="InterPro" id="IPR007387">
    <property type="entry name" value="TRAP_DctQ"/>
</dbReference>
<evidence type="ECO:0000313" key="11">
    <source>
        <dbReference type="EMBL" id="MCG4529115.1"/>
    </source>
</evidence>
<evidence type="ECO:0000256" key="7">
    <source>
        <dbReference type="ARBA" id="ARBA00023136"/>
    </source>
</evidence>
<protein>
    <submittedName>
        <fullName evidence="11">TRAP transporter small permease</fullName>
    </submittedName>
</protein>
<feature type="domain" description="Tripartite ATP-independent periplasmic transporters DctQ component" evidence="10">
    <location>
        <begin position="27"/>
        <end position="154"/>
    </location>
</feature>
<feature type="transmembrane region" description="Helical" evidence="9">
    <location>
        <begin position="89"/>
        <end position="111"/>
    </location>
</feature>
<feature type="transmembrane region" description="Helical" evidence="9">
    <location>
        <begin position="20"/>
        <end position="40"/>
    </location>
</feature>
<gene>
    <name evidence="11" type="ORF">L0P79_18960</name>
</gene>
<feature type="transmembrane region" description="Helical" evidence="9">
    <location>
        <begin position="46"/>
        <end position="68"/>
    </location>
</feature>
<evidence type="ECO:0000256" key="1">
    <source>
        <dbReference type="ARBA" id="ARBA00004429"/>
    </source>
</evidence>
<comment type="similarity">
    <text evidence="8">Belongs to the TRAP transporter small permease family.</text>
</comment>
<keyword evidence="7 9" id="KW-0472">Membrane</keyword>
<feature type="transmembrane region" description="Helical" evidence="9">
    <location>
        <begin position="131"/>
        <end position="152"/>
    </location>
</feature>
<keyword evidence="6 9" id="KW-1133">Transmembrane helix</keyword>
<keyword evidence="5 9" id="KW-0812">Transmembrane</keyword>
<proteinExistence type="inferred from homology"/>